<organism evidence="1 2">
    <name type="scientific">Alligator mississippiensis</name>
    <name type="common">American alligator</name>
    <dbReference type="NCBI Taxonomy" id="8496"/>
    <lineage>
        <taxon>Eukaryota</taxon>
        <taxon>Metazoa</taxon>
        <taxon>Chordata</taxon>
        <taxon>Craniata</taxon>
        <taxon>Vertebrata</taxon>
        <taxon>Euteleostomi</taxon>
        <taxon>Archelosauria</taxon>
        <taxon>Archosauria</taxon>
        <taxon>Crocodylia</taxon>
        <taxon>Alligatoridae</taxon>
        <taxon>Alligatorinae</taxon>
        <taxon>Alligator</taxon>
    </lineage>
</organism>
<protein>
    <submittedName>
        <fullName evidence="1">Uncharacterized protein</fullName>
    </submittedName>
</protein>
<dbReference type="AlphaFoldDB" id="A0A151NI51"/>
<accession>A0A151NI51</accession>
<reference evidence="1 2" key="1">
    <citation type="journal article" date="2012" name="Genome Biol.">
        <title>Sequencing three crocodilian genomes to illuminate the evolution of archosaurs and amniotes.</title>
        <authorList>
            <person name="St John J.A."/>
            <person name="Braun E.L."/>
            <person name="Isberg S.R."/>
            <person name="Miles L.G."/>
            <person name="Chong A.Y."/>
            <person name="Gongora J."/>
            <person name="Dalzell P."/>
            <person name="Moran C."/>
            <person name="Bed'hom B."/>
            <person name="Abzhanov A."/>
            <person name="Burgess S.C."/>
            <person name="Cooksey A.M."/>
            <person name="Castoe T.A."/>
            <person name="Crawford N.G."/>
            <person name="Densmore L.D."/>
            <person name="Drew J.C."/>
            <person name="Edwards S.V."/>
            <person name="Faircloth B.C."/>
            <person name="Fujita M.K."/>
            <person name="Greenwold M.J."/>
            <person name="Hoffmann F.G."/>
            <person name="Howard J.M."/>
            <person name="Iguchi T."/>
            <person name="Janes D.E."/>
            <person name="Khan S.Y."/>
            <person name="Kohno S."/>
            <person name="de Koning A.J."/>
            <person name="Lance S.L."/>
            <person name="McCarthy F.M."/>
            <person name="McCormack J.E."/>
            <person name="Merchant M.E."/>
            <person name="Peterson D.G."/>
            <person name="Pollock D.D."/>
            <person name="Pourmand N."/>
            <person name="Raney B.J."/>
            <person name="Roessler K.A."/>
            <person name="Sanford J.R."/>
            <person name="Sawyer R.H."/>
            <person name="Schmidt C.J."/>
            <person name="Triplett E.W."/>
            <person name="Tuberville T.D."/>
            <person name="Venegas-Anaya M."/>
            <person name="Howard J.T."/>
            <person name="Jarvis E.D."/>
            <person name="Guillette L.J.Jr."/>
            <person name="Glenn T.C."/>
            <person name="Green R.E."/>
            <person name="Ray D.A."/>
        </authorList>
    </citation>
    <scope>NUCLEOTIDE SEQUENCE [LARGE SCALE GENOMIC DNA]</scope>
    <source>
        <strain evidence="1">KSC_2009_1</strain>
    </source>
</reference>
<sequence length="109" mass="11672">MASLTGIGTLKGSGEEAFTWKLLMGLWLVSLDFDNVRLPPPTRALKANIAVKENGACRSTEICLHRNEWYSSNCGSAGGLPSPTVLGHSLNLPASPSDIPNPRKILNDN</sequence>
<proteinExistence type="predicted"/>
<keyword evidence="2" id="KW-1185">Reference proteome</keyword>
<evidence type="ECO:0000313" key="2">
    <source>
        <dbReference type="Proteomes" id="UP000050525"/>
    </source>
</evidence>
<comment type="caution">
    <text evidence="1">The sequence shown here is derived from an EMBL/GenBank/DDBJ whole genome shotgun (WGS) entry which is preliminary data.</text>
</comment>
<dbReference type="EMBL" id="AKHW03002956">
    <property type="protein sequence ID" value="KYO36483.1"/>
    <property type="molecule type" value="Genomic_DNA"/>
</dbReference>
<name>A0A151NI51_ALLMI</name>
<evidence type="ECO:0000313" key="1">
    <source>
        <dbReference type="EMBL" id="KYO36483.1"/>
    </source>
</evidence>
<gene>
    <name evidence="1" type="ORF">Y1Q_0024216</name>
</gene>
<dbReference type="Proteomes" id="UP000050525">
    <property type="component" value="Unassembled WGS sequence"/>
</dbReference>